<dbReference type="InterPro" id="IPR027417">
    <property type="entry name" value="P-loop_NTPase"/>
</dbReference>
<dbReference type="InterPro" id="IPR005702">
    <property type="entry name" value="Wzc-like_C"/>
</dbReference>
<dbReference type="Proteomes" id="UP000236447">
    <property type="component" value="Chromosome"/>
</dbReference>
<keyword evidence="7" id="KW-1185">Reference proteome</keyword>
<evidence type="ECO:0000256" key="2">
    <source>
        <dbReference type="ARBA" id="ARBA00022840"/>
    </source>
</evidence>
<keyword evidence="2" id="KW-0067">ATP-binding</keyword>
<name>A0A2I7GBV4_9RHOB</name>
<feature type="compositionally biased region" description="Basic and acidic residues" evidence="3">
    <location>
        <begin position="40"/>
        <end position="49"/>
    </location>
</feature>
<reference evidence="5 6" key="1">
    <citation type="journal article" date="2017" name="Front. Microbiol.">
        <title>Phaeobacter piscinae sp. nov., a species of the Roseobacter group and potential aquaculture probiont.</title>
        <authorList>
            <person name="Sonnenschein E.C."/>
            <person name="Phippen C.B.W."/>
            <person name="Nielsen K.F."/>
            <person name="Mateiu R.V."/>
            <person name="Melchiorsen J."/>
            <person name="Gram L."/>
            <person name="Overmann J."/>
            <person name="Freese H.M."/>
        </authorList>
    </citation>
    <scope>NUCLEOTIDE SEQUENCE [LARGE SCALE GENOMIC DNA]</scope>
    <source>
        <strain evidence="5 6">P88</strain>
    </source>
</reference>
<feature type="region of interest" description="Disordered" evidence="3">
    <location>
        <begin position="1"/>
        <end position="118"/>
    </location>
</feature>
<dbReference type="EMBL" id="CP010705">
    <property type="protein sequence ID" value="AUQ95589.1"/>
    <property type="molecule type" value="Genomic_DNA"/>
</dbReference>
<accession>A0A2I7GBV4</accession>
<dbReference type="AlphaFoldDB" id="A0A2I7GBV4"/>
<feature type="compositionally biased region" description="Low complexity" evidence="3">
    <location>
        <begin position="57"/>
        <end position="67"/>
    </location>
</feature>
<evidence type="ECO:0000313" key="6">
    <source>
        <dbReference type="Proteomes" id="UP000236447"/>
    </source>
</evidence>
<dbReference type="SUPFAM" id="SSF52540">
    <property type="entry name" value="P-loop containing nucleoside triphosphate hydrolases"/>
    <property type="match status" value="1"/>
</dbReference>
<evidence type="ECO:0000313" key="5">
    <source>
        <dbReference type="EMBL" id="AUQ97924.1"/>
    </source>
</evidence>
<protein>
    <submittedName>
        <fullName evidence="5">ATPase involved in chromosome partitioning</fullName>
    </submittedName>
</protein>
<evidence type="ECO:0000313" key="4">
    <source>
        <dbReference type="EMBL" id="AUQ95589.1"/>
    </source>
</evidence>
<dbReference type="PANTHER" id="PTHR32309">
    <property type="entry name" value="TYROSINE-PROTEIN KINASE"/>
    <property type="match status" value="1"/>
</dbReference>
<dbReference type="Gene3D" id="3.40.50.300">
    <property type="entry name" value="P-loop containing nucleotide triphosphate hydrolases"/>
    <property type="match status" value="1"/>
</dbReference>
<gene>
    <name evidence="4" type="ORF">PhaeoP66_02832</name>
    <name evidence="5" type="ORF">PhaeoP88_00527</name>
</gene>
<reference evidence="6 7" key="2">
    <citation type="journal article" date="2017" name="Genome Biol. Evol.">
        <title>Trajectories and Drivers of Genome Evolution in Surface-Associated Marine Phaeobacter.</title>
        <authorList>
            <person name="Freese H.M."/>
            <person name="Sikorski J."/>
            <person name="Bunk B."/>
            <person name="Scheuner C."/>
            <person name="Meier-Kolthoff J.P."/>
            <person name="Sproer C."/>
            <person name="Gram L."/>
            <person name="Overmann J."/>
        </authorList>
    </citation>
    <scope>NUCLEOTIDE SEQUENCE [LARGE SCALE GENOMIC DNA]</scope>
    <source>
        <strain evidence="4 7">P66</strain>
        <strain evidence="5 6">P88</strain>
    </source>
</reference>
<reference evidence="4 7" key="3">
    <citation type="journal article" date="2017" name="Int. J. Syst. Evol. Microbiol.">
        <title>Adaptation of Surface-Associated Bacteria to the Open Ocean: A Genomically Distinct Subpopulation of Phaeobacter gallaeciensis Colonizes Pacific Mesozooplankton.</title>
        <authorList>
            <person name="Freese H.M."/>
            <person name="Methner A."/>
            <person name="Overmann J."/>
        </authorList>
    </citation>
    <scope>NUCLEOTIDE SEQUENCE [LARGE SCALE GENOMIC DNA]</scope>
    <source>
        <strain evidence="4 7">P66</strain>
    </source>
</reference>
<dbReference type="RefSeq" id="WP_102874795.1">
    <property type="nucleotide sequence ID" value="NZ_CP010599.1"/>
</dbReference>
<evidence type="ECO:0000256" key="3">
    <source>
        <dbReference type="SAM" id="MobiDB-lite"/>
    </source>
</evidence>
<evidence type="ECO:0000313" key="7">
    <source>
        <dbReference type="Proteomes" id="UP000236536"/>
    </source>
</evidence>
<proteinExistence type="predicted"/>
<evidence type="ECO:0000256" key="1">
    <source>
        <dbReference type="ARBA" id="ARBA00022741"/>
    </source>
</evidence>
<keyword evidence="1" id="KW-0547">Nucleotide-binding</keyword>
<dbReference type="PANTHER" id="PTHR32309:SF31">
    <property type="entry name" value="CAPSULAR EXOPOLYSACCHARIDE FAMILY"/>
    <property type="match status" value="1"/>
</dbReference>
<dbReference type="EMBL" id="CP010725">
    <property type="protein sequence ID" value="AUQ97924.1"/>
    <property type="molecule type" value="Genomic_DNA"/>
</dbReference>
<dbReference type="CDD" id="cd05387">
    <property type="entry name" value="BY-kinase"/>
    <property type="match status" value="1"/>
</dbReference>
<sequence>MKDVMTGPETLGSCAQKLEWDDPFAMTQQGFKRFRRRKGRDTSAPEHDSALSGQADSVSPTSRSSKTSARDMAASAVKATSRLSQDGEHNRFARRPKTGRRQPIEGLAETDPQPQRLPVPLPEVWERLHRVPLDIRGHQVARSPLVNFFRNSPTANAFDLLRTRLLHSLKVQGWKRVAIAAPTAGCGATFSAVNLALSMARVPGTRTVLMDLNFRRPGVAAALKLPPSGDMPGFLAGELTLPEHLIRPAASLAVGLTAAPDRNAAEILHDGRCASVIDDMVLSTGADVALFDLPPVLEHDDAAAFLPQVDGVLLIADGTRTTAKHLAACEKLIDGQTQLLGVSLNRARGAGLLQYGQ</sequence>
<dbReference type="InterPro" id="IPR050445">
    <property type="entry name" value="Bact_polysacc_biosynth/exp"/>
</dbReference>
<dbReference type="Proteomes" id="UP000236536">
    <property type="component" value="Chromosome"/>
</dbReference>
<organism evidence="5 6">
    <name type="scientific">Phaeobacter inhibens</name>
    <dbReference type="NCBI Taxonomy" id="221822"/>
    <lineage>
        <taxon>Bacteria</taxon>
        <taxon>Pseudomonadati</taxon>
        <taxon>Pseudomonadota</taxon>
        <taxon>Alphaproteobacteria</taxon>
        <taxon>Rhodobacterales</taxon>
        <taxon>Roseobacteraceae</taxon>
        <taxon>Phaeobacter</taxon>
    </lineage>
</organism>